<name>A0AAC9LHR1_9FLAO</name>
<evidence type="ECO:0000313" key="2">
    <source>
        <dbReference type="Proteomes" id="UP000187506"/>
    </source>
</evidence>
<proteinExistence type="predicted"/>
<dbReference type="Proteomes" id="UP000187506">
    <property type="component" value="Chromosome"/>
</dbReference>
<dbReference type="KEGG" id="lvn:BWR22_00195"/>
<reference evidence="1 2" key="1">
    <citation type="submission" date="2017-01" db="EMBL/GenBank/DDBJ databases">
        <title>Complete genome of Lacinutrix venerupis DOK2-8 isolated from seawater in Dokdo.</title>
        <authorList>
            <person name="Chi W.-J."/>
            <person name="Kim J.H."/>
        </authorList>
    </citation>
    <scope>NUCLEOTIDE SEQUENCE [LARGE SCALE GENOMIC DNA]</scope>
    <source>
        <strain evidence="1 2">DOK2-8</strain>
    </source>
</reference>
<evidence type="ECO:0008006" key="3">
    <source>
        <dbReference type="Google" id="ProtNLM"/>
    </source>
</evidence>
<dbReference type="AlphaFoldDB" id="A0AAC9LHR1"/>
<dbReference type="EMBL" id="CP019352">
    <property type="protein sequence ID" value="APX98790.1"/>
    <property type="molecule type" value="Genomic_DNA"/>
</dbReference>
<accession>A0AAC9LHR1</accession>
<evidence type="ECO:0000313" key="1">
    <source>
        <dbReference type="EMBL" id="APX98790.1"/>
    </source>
</evidence>
<protein>
    <recommendedName>
        <fullName evidence="3">Prophage protein DUF1660</fullName>
    </recommendedName>
</protein>
<keyword evidence="2" id="KW-1185">Reference proteome</keyword>
<organism evidence="1 2">
    <name type="scientific">Lacinutrix venerupis</name>
    <dbReference type="NCBI Taxonomy" id="1486034"/>
    <lineage>
        <taxon>Bacteria</taxon>
        <taxon>Pseudomonadati</taxon>
        <taxon>Bacteroidota</taxon>
        <taxon>Flavobacteriia</taxon>
        <taxon>Flavobacteriales</taxon>
        <taxon>Flavobacteriaceae</taxon>
        <taxon>Lacinutrix</taxon>
    </lineage>
</organism>
<gene>
    <name evidence="1" type="ORF">BWR22_00195</name>
</gene>
<dbReference type="RefSeq" id="WP_076731437.1">
    <property type="nucleotide sequence ID" value="NZ_CP019352.1"/>
</dbReference>
<sequence>MSVFCNLFGHKYEVSKKVTYHVKEYKCCNCNKQLTTNGNGQLVELTPKYQEINSILSRIHNKRQARLRREELHIAYKMTS</sequence>